<feature type="region of interest" description="Disordered" evidence="2">
    <location>
        <begin position="656"/>
        <end position="698"/>
    </location>
</feature>
<feature type="compositionally biased region" description="Basic residues" evidence="2">
    <location>
        <begin position="425"/>
        <end position="436"/>
    </location>
</feature>
<name>A0A0C9UX03_9AGAM</name>
<dbReference type="Gene3D" id="3.30.70.330">
    <property type="match status" value="1"/>
</dbReference>
<dbReference type="InterPro" id="IPR012677">
    <property type="entry name" value="Nucleotide-bd_a/b_plait_sf"/>
</dbReference>
<dbReference type="EMBL" id="KN840226">
    <property type="protein sequence ID" value="KIJ57614.1"/>
    <property type="molecule type" value="Genomic_DNA"/>
</dbReference>
<keyword evidence="1" id="KW-0694">RNA-binding</keyword>
<dbReference type="Pfam" id="PF00076">
    <property type="entry name" value="RRM_1"/>
    <property type="match status" value="1"/>
</dbReference>
<dbReference type="SMART" id="SM00360">
    <property type="entry name" value="RRM"/>
    <property type="match status" value="2"/>
</dbReference>
<reference evidence="4 5" key="1">
    <citation type="submission" date="2014-04" db="EMBL/GenBank/DDBJ databases">
        <title>Evolutionary Origins and Diversification of the Mycorrhizal Mutualists.</title>
        <authorList>
            <consortium name="DOE Joint Genome Institute"/>
            <consortium name="Mycorrhizal Genomics Consortium"/>
            <person name="Kohler A."/>
            <person name="Kuo A."/>
            <person name="Nagy L.G."/>
            <person name="Floudas D."/>
            <person name="Copeland A."/>
            <person name="Barry K.W."/>
            <person name="Cichocki N."/>
            <person name="Veneault-Fourrey C."/>
            <person name="LaButti K."/>
            <person name="Lindquist E.A."/>
            <person name="Lipzen A."/>
            <person name="Lundell T."/>
            <person name="Morin E."/>
            <person name="Murat C."/>
            <person name="Riley R."/>
            <person name="Ohm R."/>
            <person name="Sun H."/>
            <person name="Tunlid A."/>
            <person name="Henrissat B."/>
            <person name="Grigoriev I.V."/>
            <person name="Hibbett D.S."/>
            <person name="Martin F."/>
        </authorList>
    </citation>
    <scope>NUCLEOTIDE SEQUENCE [LARGE SCALE GENOMIC DNA]</scope>
    <source>
        <strain evidence="4 5">MD-312</strain>
    </source>
</reference>
<feature type="compositionally biased region" description="Low complexity" evidence="2">
    <location>
        <begin position="320"/>
        <end position="349"/>
    </location>
</feature>
<feature type="non-terminal residue" evidence="4">
    <location>
        <position position="698"/>
    </location>
</feature>
<gene>
    <name evidence="4" type="ORF">HYDPIDRAFT_34940</name>
</gene>
<dbReference type="Proteomes" id="UP000053820">
    <property type="component" value="Unassembled WGS sequence"/>
</dbReference>
<dbReference type="InterPro" id="IPR035979">
    <property type="entry name" value="RBD_domain_sf"/>
</dbReference>
<dbReference type="PROSITE" id="PS50102">
    <property type="entry name" value="RRM"/>
    <property type="match status" value="1"/>
</dbReference>
<accession>A0A0C9UX03</accession>
<feature type="compositionally biased region" description="Basic and acidic residues" evidence="2">
    <location>
        <begin position="290"/>
        <end position="309"/>
    </location>
</feature>
<dbReference type="HOGENOM" id="CLU_395156_0_0_1"/>
<feature type="compositionally biased region" description="Pro residues" evidence="2">
    <location>
        <begin position="61"/>
        <end position="86"/>
    </location>
</feature>
<feature type="region of interest" description="Disordered" evidence="2">
    <location>
        <begin position="1"/>
        <end position="137"/>
    </location>
</feature>
<sequence>PPSPPPPPPPSHHCAPSPPRPPPPSSPPRTSRPPIPPSDPPPLPSPRPSHLPQPIASSSKPPLPTPPAPPKTYSLPPLPPWPPCPSEYPSGRNFKIIYDPATDKDRDGRLRSLLEKIRSTQKDGDPQRINGKGKGKETITRYDGEAMEGENVGALRDPRKEAGFKRRAGREGFYEVKYEHDQNSTGPPPPSAVLITNISPLTPTQHIRRAFSAHGRISSFEPQIDMETGMALGIVFIRYQNHDEAKTCVERAHGKKLSVVAGTAEGEELKVVFDGEGLKLKAVLKELEERKKRERDEKRRKDREGREGKVAPPPSHLHHSLPQNPTQAQASTSTPTSTSTHTPLPSNPNWRTNHQLPPRPAHIPLSNGRSSPTGHSHPRREKKHPPPPIFTKARMNNSLNNRFTALHDLTAPSSTHSSSSTPIHPRGRSSHHHPHSAHPDPSRSPSPISRRPTHAHLKTHHRSPAVLTALSANGHDHIKLTLSSLSSTSSASISPADVSAFFRDFGVEDVLQDGGAWYVTFRTPDSARRAGMVLGGTGRTIGNHAVVVVRCAPPSGEEVRRALEDEKEVGGSTGTRGGGEKWSEEEIVRVAGESIVKELKGLLEKDISERVVAAGLRKLVAEEKEKAKVVAEAKEKEGGSMVDAVGEMKTAEKKGLKGLSFRKPGKRTREDEPKAATVVVPIVEEETQLDEDEAELPI</sequence>
<protein>
    <recommendedName>
        <fullName evidence="3">RRM domain-containing protein</fullName>
    </recommendedName>
</protein>
<feature type="compositionally biased region" description="Basic residues" evidence="2">
    <location>
        <begin position="451"/>
        <end position="460"/>
    </location>
</feature>
<feature type="non-terminal residue" evidence="4">
    <location>
        <position position="1"/>
    </location>
</feature>
<dbReference type="GO" id="GO:0003723">
    <property type="term" value="F:RNA binding"/>
    <property type="evidence" value="ECO:0007669"/>
    <property type="project" value="UniProtKB-UniRule"/>
</dbReference>
<evidence type="ECO:0000256" key="2">
    <source>
        <dbReference type="SAM" id="MobiDB-lite"/>
    </source>
</evidence>
<dbReference type="SUPFAM" id="SSF54928">
    <property type="entry name" value="RNA-binding domain, RBD"/>
    <property type="match status" value="1"/>
</dbReference>
<feature type="compositionally biased region" description="Acidic residues" evidence="2">
    <location>
        <begin position="683"/>
        <end position="698"/>
    </location>
</feature>
<feature type="compositionally biased region" description="Basic and acidic residues" evidence="2">
    <location>
        <begin position="101"/>
        <end position="126"/>
    </location>
</feature>
<evidence type="ECO:0000259" key="3">
    <source>
        <dbReference type="PROSITE" id="PS50102"/>
    </source>
</evidence>
<feature type="region of interest" description="Disordered" evidence="2">
    <location>
        <begin position="290"/>
        <end position="394"/>
    </location>
</feature>
<feature type="compositionally biased region" description="Low complexity" evidence="2">
    <location>
        <begin position="412"/>
        <end position="424"/>
    </location>
</feature>
<dbReference type="InterPro" id="IPR000504">
    <property type="entry name" value="RRM_dom"/>
</dbReference>
<keyword evidence="5" id="KW-1185">Reference proteome</keyword>
<feature type="region of interest" description="Disordered" evidence="2">
    <location>
        <begin position="410"/>
        <end position="460"/>
    </location>
</feature>
<organism evidence="4 5">
    <name type="scientific">Hydnomerulius pinastri MD-312</name>
    <dbReference type="NCBI Taxonomy" id="994086"/>
    <lineage>
        <taxon>Eukaryota</taxon>
        <taxon>Fungi</taxon>
        <taxon>Dikarya</taxon>
        <taxon>Basidiomycota</taxon>
        <taxon>Agaricomycotina</taxon>
        <taxon>Agaricomycetes</taxon>
        <taxon>Agaricomycetidae</taxon>
        <taxon>Boletales</taxon>
        <taxon>Boletales incertae sedis</taxon>
        <taxon>Leucogyrophana</taxon>
    </lineage>
</organism>
<dbReference type="OrthoDB" id="308383at2759"/>
<evidence type="ECO:0000313" key="5">
    <source>
        <dbReference type="Proteomes" id="UP000053820"/>
    </source>
</evidence>
<feature type="domain" description="RRM" evidence="3">
    <location>
        <begin position="191"/>
        <end position="276"/>
    </location>
</feature>
<feature type="compositionally biased region" description="Pro residues" evidence="2">
    <location>
        <begin position="1"/>
        <end position="51"/>
    </location>
</feature>
<evidence type="ECO:0000256" key="1">
    <source>
        <dbReference type="PROSITE-ProRule" id="PRU00176"/>
    </source>
</evidence>
<proteinExistence type="predicted"/>
<dbReference type="AlphaFoldDB" id="A0A0C9UX03"/>
<feature type="compositionally biased region" description="Basic residues" evidence="2">
    <location>
        <begin position="376"/>
        <end position="385"/>
    </location>
</feature>
<evidence type="ECO:0000313" key="4">
    <source>
        <dbReference type="EMBL" id="KIJ57614.1"/>
    </source>
</evidence>